<accession>A0A4Q7YWW5</accession>
<dbReference type="PANTHER" id="PTHR43156">
    <property type="entry name" value="STAGE II SPORULATION PROTEIN E-RELATED"/>
    <property type="match status" value="1"/>
</dbReference>
<dbReference type="Proteomes" id="UP000292958">
    <property type="component" value="Unassembled WGS sequence"/>
</dbReference>
<feature type="transmembrane region" description="Helical" evidence="2">
    <location>
        <begin position="23"/>
        <end position="45"/>
    </location>
</feature>
<keyword evidence="2" id="KW-1133">Transmembrane helix</keyword>
<protein>
    <submittedName>
        <fullName evidence="4">Serine phosphatase RsbU (Regulator of sigma subunit)</fullName>
    </submittedName>
</protein>
<feature type="transmembrane region" description="Helical" evidence="2">
    <location>
        <begin position="115"/>
        <end position="134"/>
    </location>
</feature>
<keyword evidence="2" id="KW-0812">Transmembrane</keyword>
<comment type="caution">
    <text evidence="4">The sequence shown here is derived from an EMBL/GenBank/DDBJ whole genome shotgun (WGS) entry which is preliminary data.</text>
</comment>
<dbReference type="PANTHER" id="PTHR43156:SF2">
    <property type="entry name" value="STAGE II SPORULATION PROTEIN E"/>
    <property type="match status" value="1"/>
</dbReference>
<dbReference type="SUPFAM" id="SSF81606">
    <property type="entry name" value="PP2C-like"/>
    <property type="match status" value="1"/>
</dbReference>
<keyword evidence="1" id="KW-0378">Hydrolase</keyword>
<name>A0A4Q7YWW5_9BACT</name>
<proteinExistence type="predicted"/>
<dbReference type="InterPro" id="IPR001932">
    <property type="entry name" value="PPM-type_phosphatase-like_dom"/>
</dbReference>
<feature type="transmembrane region" description="Helical" evidence="2">
    <location>
        <begin position="178"/>
        <end position="197"/>
    </location>
</feature>
<gene>
    <name evidence="4" type="ORF">BDD14_3084</name>
</gene>
<sequence length="469" mass="51163">MNDAQVDSLAFRKALLQSERRRIYGITAFLLVFAVATAVRIVVFGSHMSPWGVFVLLLVVAYELWTLSVVTKALKTGHDLPRALWLFNIILEIAVPALGIAYFSSPRLAAEYRALATPWVLAFFPLILLSVLRLNPRVSQIAGIAAALGFLASAYSLGWRPSLENLSQHSATQTAVGFYAAILLASGFLAGMVSGEIRKHVQAALREAEMQRQLKEVEHDLEIARSIQQSLLPRTRPIIEGMEISGWNLPADATGGDYFDWKKLRDGRLVVTLADVTGHGIGPALLASVCRAYARSSFDTHDDVVRAMQHINQYFGEDLPSGSFATFVAAVCSNNNGRVELISAGHGPLFVYSSARDAFQEFAAQAIPLGLLPDLNAGEPVILDLDCGDMVVLATDGFFEWENADGEQFGDERMTRTIRESRHLSPEEIIAELYSAVKAFANGTRQIDDLTAVVIKRVTNGTRTVGTAG</sequence>
<organism evidence="4 5">
    <name type="scientific">Edaphobacter modestus</name>
    <dbReference type="NCBI Taxonomy" id="388466"/>
    <lineage>
        <taxon>Bacteria</taxon>
        <taxon>Pseudomonadati</taxon>
        <taxon>Acidobacteriota</taxon>
        <taxon>Terriglobia</taxon>
        <taxon>Terriglobales</taxon>
        <taxon>Acidobacteriaceae</taxon>
        <taxon>Edaphobacter</taxon>
    </lineage>
</organism>
<feature type="transmembrane region" description="Helical" evidence="2">
    <location>
        <begin position="83"/>
        <end position="103"/>
    </location>
</feature>
<keyword evidence="2" id="KW-0472">Membrane</keyword>
<evidence type="ECO:0000313" key="4">
    <source>
        <dbReference type="EMBL" id="RZU41559.1"/>
    </source>
</evidence>
<feature type="transmembrane region" description="Helical" evidence="2">
    <location>
        <begin position="141"/>
        <end position="158"/>
    </location>
</feature>
<feature type="domain" description="PPM-type phosphatase" evidence="3">
    <location>
        <begin position="239"/>
        <end position="457"/>
    </location>
</feature>
<evidence type="ECO:0000313" key="5">
    <source>
        <dbReference type="Proteomes" id="UP000292958"/>
    </source>
</evidence>
<dbReference type="GO" id="GO:0016791">
    <property type="term" value="F:phosphatase activity"/>
    <property type="evidence" value="ECO:0007669"/>
    <property type="project" value="TreeGrafter"/>
</dbReference>
<dbReference type="Pfam" id="PF07228">
    <property type="entry name" value="SpoIIE"/>
    <property type="match status" value="1"/>
</dbReference>
<dbReference type="InterPro" id="IPR036457">
    <property type="entry name" value="PPM-type-like_dom_sf"/>
</dbReference>
<dbReference type="Gene3D" id="3.60.40.10">
    <property type="entry name" value="PPM-type phosphatase domain"/>
    <property type="match status" value="1"/>
</dbReference>
<evidence type="ECO:0000256" key="2">
    <source>
        <dbReference type="SAM" id="Phobius"/>
    </source>
</evidence>
<dbReference type="EMBL" id="SHKW01000001">
    <property type="protein sequence ID" value="RZU41559.1"/>
    <property type="molecule type" value="Genomic_DNA"/>
</dbReference>
<keyword evidence="5" id="KW-1185">Reference proteome</keyword>
<dbReference type="InterPro" id="IPR052016">
    <property type="entry name" value="Bact_Sigma-Reg"/>
</dbReference>
<reference evidence="4 5" key="1">
    <citation type="submission" date="2019-02" db="EMBL/GenBank/DDBJ databases">
        <title>Genomic Encyclopedia of Archaeal and Bacterial Type Strains, Phase II (KMG-II): from individual species to whole genera.</title>
        <authorList>
            <person name="Goeker M."/>
        </authorList>
    </citation>
    <scope>NUCLEOTIDE SEQUENCE [LARGE SCALE GENOMIC DNA]</scope>
    <source>
        <strain evidence="4 5">DSM 18101</strain>
    </source>
</reference>
<dbReference type="AlphaFoldDB" id="A0A4Q7YWW5"/>
<dbReference type="SMART" id="SM00331">
    <property type="entry name" value="PP2C_SIG"/>
    <property type="match status" value="1"/>
</dbReference>
<evidence type="ECO:0000256" key="1">
    <source>
        <dbReference type="ARBA" id="ARBA00022801"/>
    </source>
</evidence>
<evidence type="ECO:0000259" key="3">
    <source>
        <dbReference type="SMART" id="SM00331"/>
    </source>
</evidence>
<feature type="transmembrane region" description="Helical" evidence="2">
    <location>
        <begin position="51"/>
        <end position="71"/>
    </location>
</feature>